<comment type="catalytic activity">
    <reaction evidence="1">
        <text>5-hydroxy-2-oxo-4-ureido-2,5-dihydro-1H-imidazole-5-carboxylate + H(+) = (S)-allantoin + CO2</text>
        <dbReference type="Rhea" id="RHEA:26301"/>
        <dbReference type="ChEBI" id="CHEBI:15378"/>
        <dbReference type="ChEBI" id="CHEBI:15678"/>
        <dbReference type="ChEBI" id="CHEBI:16526"/>
        <dbReference type="ChEBI" id="CHEBI:58639"/>
        <dbReference type="EC" id="4.1.1.97"/>
    </reaction>
</comment>
<dbReference type="GO" id="GO:0019628">
    <property type="term" value="P:urate catabolic process"/>
    <property type="evidence" value="ECO:0007669"/>
    <property type="project" value="TreeGrafter"/>
</dbReference>
<organism evidence="8 9">
    <name type="scientific">Nonomuraea maritima</name>
    <dbReference type="NCBI Taxonomy" id="683260"/>
    <lineage>
        <taxon>Bacteria</taxon>
        <taxon>Bacillati</taxon>
        <taxon>Actinomycetota</taxon>
        <taxon>Actinomycetes</taxon>
        <taxon>Streptosporangiales</taxon>
        <taxon>Streptosporangiaceae</taxon>
        <taxon>Nonomuraea</taxon>
    </lineage>
</organism>
<dbReference type="SUPFAM" id="SSF158694">
    <property type="entry name" value="UraD-Like"/>
    <property type="match status" value="1"/>
</dbReference>
<dbReference type="OrthoDB" id="5243781at2"/>
<evidence type="ECO:0000313" key="8">
    <source>
        <dbReference type="EMBL" id="SDL69497.1"/>
    </source>
</evidence>
<keyword evidence="9" id="KW-1185">Reference proteome</keyword>
<protein>
    <recommendedName>
        <fullName evidence="3">2-oxo-4-hydroxy-4-carboxy-5-ureidoimidazoline decarboxylase</fullName>
        <ecNumber evidence="3">4.1.1.97</ecNumber>
    </recommendedName>
</protein>
<evidence type="ECO:0000256" key="4">
    <source>
        <dbReference type="ARBA" id="ARBA00022631"/>
    </source>
</evidence>
<keyword evidence="4" id="KW-0659">Purine metabolism</keyword>
<dbReference type="RefSeq" id="WP_090771854.1">
    <property type="nucleotide sequence ID" value="NZ_FNFB01000027.1"/>
</dbReference>
<keyword evidence="5" id="KW-0210">Decarboxylase</keyword>
<feature type="domain" description="Oxo-4-hydroxy-4-carboxy-5-ureidoimidazoline decarboxylase" evidence="7">
    <location>
        <begin position="9"/>
        <end position="158"/>
    </location>
</feature>
<evidence type="ECO:0000259" key="7">
    <source>
        <dbReference type="Pfam" id="PF09349"/>
    </source>
</evidence>
<evidence type="ECO:0000313" key="9">
    <source>
        <dbReference type="Proteomes" id="UP000198683"/>
    </source>
</evidence>
<keyword evidence="6" id="KW-0456">Lyase</keyword>
<dbReference type="NCBIfam" id="NF010372">
    <property type="entry name" value="PRK13798.1"/>
    <property type="match status" value="1"/>
</dbReference>
<comment type="pathway">
    <text evidence="2">Purine metabolism; urate degradation; (S)-allantoin from urate: step 3/3.</text>
</comment>
<dbReference type="PANTHER" id="PTHR43466">
    <property type="entry name" value="2-OXO-4-HYDROXY-4-CARBOXY-5-UREIDOIMIDAZOLINE DECARBOXYLASE-RELATED"/>
    <property type="match status" value="1"/>
</dbReference>
<dbReference type="EC" id="4.1.1.97" evidence="3"/>
<dbReference type="NCBIfam" id="TIGR03180">
    <property type="entry name" value="UraD_2"/>
    <property type="match status" value="1"/>
</dbReference>
<evidence type="ECO:0000256" key="2">
    <source>
        <dbReference type="ARBA" id="ARBA00004754"/>
    </source>
</evidence>
<dbReference type="GO" id="GO:0051997">
    <property type="term" value="F:2-oxo-4-hydroxy-4-carboxy-5-ureidoimidazoline decarboxylase activity"/>
    <property type="evidence" value="ECO:0007669"/>
    <property type="project" value="UniProtKB-EC"/>
</dbReference>
<dbReference type="PANTHER" id="PTHR43466:SF1">
    <property type="entry name" value="2-OXO-4-HYDROXY-4-CARBOXY-5-UREIDOIMIDAZOLINE DECARBOXYLASE-RELATED"/>
    <property type="match status" value="1"/>
</dbReference>
<dbReference type="GO" id="GO:0006144">
    <property type="term" value="P:purine nucleobase metabolic process"/>
    <property type="evidence" value="ECO:0007669"/>
    <property type="project" value="UniProtKB-KW"/>
</dbReference>
<dbReference type="Proteomes" id="UP000198683">
    <property type="component" value="Unassembled WGS sequence"/>
</dbReference>
<evidence type="ECO:0000256" key="6">
    <source>
        <dbReference type="ARBA" id="ARBA00023239"/>
    </source>
</evidence>
<gene>
    <name evidence="8" type="ORF">SAMN05421874_12733</name>
</gene>
<dbReference type="Pfam" id="PF09349">
    <property type="entry name" value="OHCU_decarbox"/>
    <property type="match status" value="1"/>
</dbReference>
<dbReference type="InterPro" id="IPR036778">
    <property type="entry name" value="OHCU_decarboxylase_sf"/>
</dbReference>
<evidence type="ECO:0000256" key="1">
    <source>
        <dbReference type="ARBA" id="ARBA00001163"/>
    </source>
</evidence>
<dbReference type="AlphaFoldDB" id="A0A1G9M6A8"/>
<dbReference type="Gene3D" id="1.10.3330.10">
    <property type="entry name" value="Oxo-4-hydroxy-4-carboxy-5-ureidoimidazoline decarboxylase"/>
    <property type="match status" value="1"/>
</dbReference>
<evidence type="ECO:0000256" key="3">
    <source>
        <dbReference type="ARBA" id="ARBA00012257"/>
    </source>
</evidence>
<evidence type="ECO:0000256" key="5">
    <source>
        <dbReference type="ARBA" id="ARBA00022793"/>
    </source>
</evidence>
<dbReference type="STRING" id="683260.SAMN05421874_12733"/>
<accession>A0A1G9M6A8</accession>
<proteinExistence type="predicted"/>
<dbReference type="InterPro" id="IPR018020">
    <property type="entry name" value="OHCU_decarboxylase"/>
</dbReference>
<sequence length="166" mass="18053">MPDALDAFNALPPAEAERDLLTCCASRAFAARIASLRPYADLNALLDAADAAVRELSRDDVLEALKAHPRIGERPDGDGREAAWSRREQSGVEDGLRAELAAGNRAYEDRFGHVYLVCATGLTGAELLAKLRDRLGNDERAERGAVRRELAAIARLRLSRLMEEGG</sequence>
<dbReference type="InterPro" id="IPR017595">
    <property type="entry name" value="OHCU_decarboxylase-2"/>
</dbReference>
<name>A0A1G9M6A8_9ACTN</name>
<dbReference type="EMBL" id="FNFB01000027">
    <property type="protein sequence ID" value="SDL69497.1"/>
    <property type="molecule type" value="Genomic_DNA"/>
</dbReference>
<reference evidence="8 9" key="1">
    <citation type="submission" date="2016-10" db="EMBL/GenBank/DDBJ databases">
        <authorList>
            <person name="de Groot N.N."/>
        </authorList>
    </citation>
    <scope>NUCLEOTIDE SEQUENCE [LARGE SCALE GENOMIC DNA]</scope>
    <source>
        <strain evidence="8 9">CGMCC 4.5681</strain>
    </source>
</reference>